<dbReference type="Pfam" id="PF18967">
    <property type="entry name" value="PycTM"/>
    <property type="match status" value="1"/>
</dbReference>
<feature type="transmembrane region" description="Helical" evidence="8">
    <location>
        <begin position="31"/>
        <end position="54"/>
    </location>
</feature>
<protein>
    <recommendedName>
        <fullName evidence="9">Pycsar effector protein domain-containing protein</fullName>
    </recommendedName>
</protein>
<proteinExistence type="predicted"/>
<organism evidence="10 11">
    <name type="scientific">Acinetobacter amyesii</name>
    <dbReference type="NCBI Taxonomy" id="2942470"/>
    <lineage>
        <taxon>Bacteria</taxon>
        <taxon>Pseudomonadati</taxon>
        <taxon>Pseudomonadota</taxon>
        <taxon>Gammaproteobacteria</taxon>
        <taxon>Moraxellales</taxon>
        <taxon>Moraxellaceae</taxon>
        <taxon>Acinetobacter</taxon>
    </lineage>
</organism>
<comment type="subcellular location">
    <subcellularLocation>
        <location evidence="1">Cell membrane</location>
    </subcellularLocation>
</comment>
<evidence type="ECO:0000256" key="2">
    <source>
        <dbReference type="ARBA" id="ARBA00022475"/>
    </source>
</evidence>
<evidence type="ECO:0000256" key="4">
    <source>
        <dbReference type="ARBA" id="ARBA00022741"/>
    </source>
</evidence>
<keyword evidence="11" id="KW-1185">Reference proteome</keyword>
<evidence type="ECO:0000256" key="5">
    <source>
        <dbReference type="ARBA" id="ARBA00022989"/>
    </source>
</evidence>
<evidence type="ECO:0000256" key="1">
    <source>
        <dbReference type="ARBA" id="ARBA00004236"/>
    </source>
</evidence>
<reference evidence="10 11" key="1">
    <citation type="submission" date="2017-02" db="EMBL/GenBank/DDBJ databases">
        <title>Acinetobacter sp. ANC 4945, whole genome shotgun sequencing project.</title>
        <authorList>
            <person name="Radolfova-Krizova L."/>
            <person name="Al Atrouni A."/>
            <person name="Nemec A."/>
        </authorList>
    </citation>
    <scope>NUCLEOTIDE SEQUENCE [LARGE SCALE GENOMIC DNA]</scope>
    <source>
        <strain evidence="10 11">ANC 4945</strain>
    </source>
</reference>
<keyword evidence="6" id="KW-0051">Antiviral defense</keyword>
<keyword evidence="4" id="KW-0547">Nucleotide-binding</keyword>
<dbReference type="Proteomes" id="UP000191160">
    <property type="component" value="Unassembled WGS sequence"/>
</dbReference>
<evidence type="ECO:0000256" key="3">
    <source>
        <dbReference type="ARBA" id="ARBA00022692"/>
    </source>
</evidence>
<keyword evidence="7 8" id="KW-0472">Membrane</keyword>
<evidence type="ECO:0000259" key="9">
    <source>
        <dbReference type="Pfam" id="PF18967"/>
    </source>
</evidence>
<evidence type="ECO:0000256" key="6">
    <source>
        <dbReference type="ARBA" id="ARBA00023118"/>
    </source>
</evidence>
<feature type="transmembrane region" description="Helical" evidence="8">
    <location>
        <begin position="66"/>
        <end position="84"/>
    </location>
</feature>
<feature type="transmembrane region" description="Helical" evidence="8">
    <location>
        <begin position="165"/>
        <end position="184"/>
    </location>
</feature>
<comment type="caution">
    <text evidence="10">The sequence shown here is derived from an EMBL/GenBank/DDBJ whole genome shotgun (WGS) entry which is preliminary data.</text>
</comment>
<dbReference type="EMBL" id="MVKX01000001">
    <property type="protein sequence ID" value="OOV85541.1"/>
    <property type="molecule type" value="Genomic_DNA"/>
</dbReference>
<feature type="domain" description="Pycsar effector protein" evidence="9">
    <location>
        <begin position="9"/>
        <end position="181"/>
    </location>
</feature>
<gene>
    <name evidence="10" type="ORF">B1202_02550</name>
</gene>
<evidence type="ECO:0000313" key="11">
    <source>
        <dbReference type="Proteomes" id="UP000191160"/>
    </source>
</evidence>
<name>A0A1T1H6P5_9GAMM</name>
<sequence>MEMEKNEFYFRVLQRYDHYINLANTKASNTITLISSLAVAATGLVGWGMMGGQADENIISISSEKVILIMCFIGFGFFAFKGYLQCMQVIKPNLKPTKDPSTDSKKGQLSTIFYGHVRDFKSTKDFVDAVENTNEKGRFEDLLSQVHVLAEITADKMSEYSKVGFWVNFSFIFFLIILLLSFIIRLG</sequence>
<keyword evidence="5 8" id="KW-1133">Transmembrane helix</keyword>
<dbReference type="AlphaFoldDB" id="A0A1T1H6P5"/>
<evidence type="ECO:0000256" key="8">
    <source>
        <dbReference type="SAM" id="Phobius"/>
    </source>
</evidence>
<keyword evidence="2" id="KW-1003">Cell membrane</keyword>
<accession>A0A1T1H6P5</accession>
<evidence type="ECO:0000256" key="7">
    <source>
        <dbReference type="ARBA" id="ARBA00023136"/>
    </source>
</evidence>
<dbReference type="InterPro" id="IPR043760">
    <property type="entry name" value="PycTM_dom"/>
</dbReference>
<keyword evidence="3 8" id="KW-0812">Transmembrane</keyword>
<evidence type="ECO:0000313" key="10">
    <source>
        <dbReference type="EMBL" id="OOV85541.1"/>
    </source>
</evidence>